<organism evidence="2 3">
    <name type="scientific">Prorocentrum cordatum</name>
    <dbReference type="NCBI Taxonomy" id="2364126"/>
    <lineage>
        <taxon>Eukaryota</taxon>
        <taxon>Sar</taxon>
        <taxon>Alveolata</taxon>
        <taxon>Dinophyceae</taxon>
        <taxon>Prorocentrales</taxon>
        <taxon>Prorocentraceae</taxon>
        <taxon>Prorocentrum</taxon>
    </lineage>
</organism>
<evidence type="ECO:0000313" key="3">
    <source>
        <dbReference type="Proteomes" id="UP001189429"/>
    </source>
</evidence>
<keyword evidence="3" id="KW-1185">Reference proteome</keyword>
<evidence type="ECO:0000313" key="2">
    <source>
        <dbReference type="EMBL" id="CAK0894252.1"/>
    </source>
</evidence>
<comment type="caution">
    <text evidence="2">The sequence shown here is derived from an EMBL/GenBank/DDBJ whole genome shotgun (WGS) entry which is preliminary data.</text>
</comment>
<proteinExistence type="predicted"/>
<dbReference type="Proteomes" id="UP001189429">
    <property type="component" value="Unassembled WGS sequence"/>
</dbReference>
<protein>
    <submittedName>
        <fullName evidence="2">Uncharacterized protein</fullName>
    </submittedName>
</protein>
<sequence length="159" mass="16395">PTHNPPAPTAPHGGMIPSSLCCLDCAEMPPFLATCLRRRGGDAVMGDPASGGSPALSRVPLDELIRSLQGQAAADEGRRPAQDRGLGAAPRGPLVLPQRRSRRPRGPGALRAALPGRHTQWRLWRLGPTSTVAADCGTATGGPAAETAGALAGSCCRRR</sequence>
<gene>
    <name evidence="2" type="ORF">PCOR1329_LOCUS73339</name>
</gene>
<evidence type="ECO:0000256" key="1">
    <source>
        <dbReference type="SAM" id="MobiDB-lite"/>
    </source>
</evidence>
<name>A0ABN9X4M7_9DINO</name>
<reference evidence="2" key="1">
    <citation type="submission" date="2023-10" db="EMBL/GenBank/DDBJ databases">
        <authorList>
            <person name="Chen Y."/>
            <person name="Shah S."/>
            <person name="Dougan E. K."/>
            <person name="Thang M."/>
            <person name="Chan C."/>
        </authorList>
    </citation>
    <scope>NUCLEOTIDE SEQUENCE [LARGE SCALE GENOMIC DNA]</scope>
</reference>
<feature type="region of interest" description="Disordered" evidence="1">
    <location>
        <begin position="46"/>
        <end position="110"/>
    </location>
</feature>
<feature type="non-terminal residue" evidence="2">
    <location>
        <position position="1"/>
    </location>
</feature>
<dbReference type="EMBL" id="CAUYUJ010019869">
    <property type="protein sequence ID" value="CAK0894252.1"/>
    <property type="molecule type" value="Genomic_DNA"/>
</dbReference>
<accession>A0ABN9X4M7</accession>